<dbReference type="EMBL" id="JASJQH010000323">
    <property type="protein sequence ID" value="KAK9765050.1"/>
    <property type="molecule type" value="Genomic_DNA"/>
</dbReference>
<sequence length="86" mass="10243">MTQSGPEHYHPKTIYRNHQFQRLPTIGNVRRIKTTHGDIKKNDLVLIEDALNIEEGQNFYWINKIENYNQVIGPRIRISKEELIQE</sequence>
<evidence type="ECO:0000313" key="1">
    <source>
        <dbReference type="EMBL" id="KAK9765050.1"/>
    </source>
</evidence>
<comment type="caution">
    <text evidence="1">The sequence shown here is derived from an EMBL/GenBank/DDBJ whole genome shotgun (WGS) entry which is preliminary data.</text>
</comment>
<accession>A0ABR2WU68</accession>
<evidence type="ECO:0000313" key="2">
    <source>
        <dbReference type="Proteomes" id="UP001479436"/>
    </source>
</evidence>
<keyword evidence="2" id="KW-1185">Reference proteome</keyword>
<name>A0ABR2WU68_9FUNG</name>
<organism evidence="1 2">
    <name type="scientific">Basidiobolus ranarum</name>
    <dbReference type="NCBI Taxonomy" id="34480"/>
    <lineage>
        <taxon>Eukaryota</taxon>
        <taxon>Fungi</taxon>
        <taxon>Fungi incertae sedis</taxon>
        <taxon>Zoopagomycota</taxon>
        <taxon>Entomophthoromycotina</taxon>
        <taxon>Basidiobolomycetes</taxon>
        <taxon>Basidiobolales</taxon>
        <taxon>Basidiobolaceae</taxon>
        <taxon>Basidiobolus</taxon>
    </lineage>
</organism>
<dbReference type="Proteomes" id="UP001479436">
    <property type="component" value="Unassembled WGS sequence"/>
</dbReference>
<gene>
    <name evidence="1" type="ORF">K7432_006916</name>
</gene>
<proteinExistence type="predicted"/>
<reference evidence="1 2" key="1">
    <citation type="submission" date="2023-04" db="EMBL/GenBank/DDBJ databases">
        <title>Genome of Basidiobolus ranarum AG-B5.</title>
        <authorList>
            <person name="Stajich J.E."/>
            <person name="Carter-House D."/>
            <person name="Gryganskyi A."/>
        </authorList>
    </citation>
    <scope>NUCLEOTIDE SEQUENCE [LARGE SCALE GENOMIC DNA]</scope>
    <source>
        <strain evidence="1 2">AG-B5</strain>
    </source>
</reference>
<protein>
    <submittedName>
        <fullName evidence="1">Uncharacterized protein</fullName>
    </submittedName>
</protein>